<gene>
    <name evidence="9" type="ORF">CASFOL_000255</name>
</gene>
<keyword evidence="6" id="KW-0653">Protein transport</keyword>
<dbReference type="InterPro" id="IPR011989">
    <property type="entry name" value="ARM-like"/>
</dbReference>
<dbReference type="PANTHER" id="PTHR12596:SF1">
    <property type="entry name" value="EXPORTIN-4"/>
    <property type="match status" value="1"/>
</dbReference>
<evidence type="ECO:0000256" key="6">
    <source>
        <dbReference type="ARBA" id="ARBA00022927"/>
    </source>
</evidence>
<dbReference type="Gene3D" id="1.25.10.10">
    <property type="entry name" value="Leucine-rich Repeat Variant"/>
    <property type="match status" value="2"/>
</dbReference>
<sequence length="1197" mass="133560">MEMRQGSLNLGAADLAQLQFTMQSIELACNSIQMHVNPAASEATLLSLSQSPRPYQACQFILEDWLLSISLVYTRFWEYIQPIAENSQLANARFQAAAAIRAAAIREWAFLEAADRIGLISFCLCFIMKNATSSEGYVLLKVASVASQLLKRGWLDFTSAEKEACFLEIDVVKEAVNGNHGLDMQFVGISFLESLVSEFSPSTSSPMGLPREFHEQCRISLEQDYMKAFYCWAQYAAFNVSDRIIGADSEIPEVKVCAAALRLMFQILNWDFRGKNAVENLKRGINVFFDGTKQENNSLRRSECNLVQPGPAWRDVLVSSGHVGWLLNFYTALRQKFSCEGYWLDCPLAVNARKLAVQFCSVTGAIFPSDGGQMQRQHLLQVLAGIVLWMEPPDAVAKAIKSGKSESELLDGCRALLSVATVTTPFVFDELLKNLRPYGMLTLLSALMCEVSKDLMENHSEEETWSCVARDILLDTWTALLVQLDTSGHNNLLPPDGISAAANVVRLIVDCELKAASASAFSDEGEYNALHLHGSVSAMDERLTSYALIARSAIGTAIPLLTERFSERVMRLHQGRGISDPTETLEELYSLLLITGHVLADEGRGETPLVPKEIESHYTNIMEVDKHPVVILSGSIIQFAEQSLDPGKRTSFFSPRLMEAVVWFLARWSSTYLMLPERSGENKSSSVNCNEKLSTNALFSFCGENNQGKTVLDIIIRISLSTLVSYPGEKDLQELTCYQLLHGLVKRKNISSHLVTLESWRDFANAFANERVFFSLNANHQRSLAQTLTLSTSGMKTSTASNHYIHNLTSHMTASLVELSSKNDLRTIAQQPDIILLVSCLLERLRGVSRASEPGTQKAVYQMGFSVMNTVLIFLQTYKDESVVVYLLLKFVTDWVDGQIIYLEAQETAAVVDFCMRLLQLYSSQNIGKIAVSLSNTLRTEADTEKYKDLRALLQLLSSLCSKDLVDFSSEPIEAYGTNISQVLYTGLHIVTPLITLELLKYPKLCHSYFSLLSHMLEVYPEIIAQLNVEAFSHILATLEFGLHHQDIEVVDMCLRSVKALACHHYKDRAAGKVGLGSLATSYNEPDGKSREGILGRFLRSLLQLLLFEDYSTDLVSSAADALLPLILCEQSVYQSLANELIERQVNPMFRSRLGNALQSLLTSNNISSTLDRINYQRFRKNLHSFLIEVRGFLRTV</sequence>
<evidence type="ECO:0000256" key="1">
    <source>
        <dbReference type="ARBA" id="ARBA00004123"/>
    </source>
</evidence>
<dbReference type="InterPro" id="IPR016024">
    <property type="entry name" value="ARM-type_fold"/>
</dbReference>
<dbReference type="GO" id="GO:0015031">
    <property type="term" value="P:protein transport"/>
    <property type="evidence" value="ECO:0007669"/>
    <property type="project" value="UniProtKB-KW"/>
</dbReference>
<evidence type="ECO:0000256" key="7">
    <source>
        <dbReference type="ARBA" id="ARBA00023242"/>
    </source>
</evidence>
<keyword evidence="5" id="KW-0963">Cytoplasm</keyword>
<keyword evidence="7" id="KW-0539">Nucleus</keyword>
<dbReference type="AlphaFoldDB" id="A0ABD3ENQ7"/>
<dbReference type="GO" id="GO:0005737">
    <property type="term" value="C:cytoplasm"/>
    <property type="evidence" value="ECO:0007669"/>
    <property type="project" value="UniProtKB-SubCell"/>
</dbReference>
<dbReference type="SUPFAM" id="SSF48371">
    <property type="entry name" value="ARM repeat"/>
    <property type="match status" value="1"/>
</dbReference>
<evidence type="ECO:0000256" key="3">
    <source>
        <dbReference type="ARBA" id="ARBA00009466"/>
    </source>
</evidence>
<comment type="subcellular location">
    <subcellularLocation>
        <location evidence="2">Cytoplasm</location>
    </subcellularLocation>
    <subcellularLocation>
        <location evidence="1">Nucleus</location>
    </subcellularLocation>
</comment>
<keyword evidence="4" id="KW-0813">Transport</keyword>
<evidence type="ECO:0000256" key="8">
    <source>
        <dbReference type="ARBA" id="ARBA00040444"/>
    </source>
</evidence>
<dbReference type="InterPro" id="IPR044189">
    <property type="entry name" value="XPO4/7-like"/>
</dbReference>
<evidence type="ECO:0000313" key="10">
    <source>
        <dbReference type="Proteomes" id="UP001632038"/>
    </source>
</evidence>
<evidence type="ECO:0000256" key="4">
    <source>
        <dbReference type="ARBA" id="ARBA00022448"/>
    </source>
</evidence>
<comment type="caution">
    <text evidence="9">The sequence shown here is derived from an EMBL/GenBank/DDBJ whole genome shotgun (WGS) entry which is preliminary data.</text>
</comment>
<evidence type="ECO:0000313" key="9">
    <source>
        <dbReference type="EMBL" id="KAL3655859.1"/>
    </source>
</evidence>
<accession>A0ABD3ENQ7</accession>
<evidence type="ECO:0000256" key="2">
    <source>
        <dbReference type="ARBA" id="ARBA00004496"/>
    </source>
</evidence>
<dbReference type="Proteomes" id="UP001632038">
    <property type="component" value="Unassembled WGS sequence"/>
</dbReference>
<evidence type="ECO:0000256" key="5">
    <source>
        <dbReference type="ARBA" id="ARBA00022490"/>
    </source>
</evidence>
<dbReference type="EMBL" id="JAVIJP010000001">
    <property type="protein sequence ID" value="KAL3655859.1"/>
    <property type="molecule type" value="Genomic_DNA"/>
</dbReference>
<comment type="similarity">
    <text evidence="3">Belongs to the exportin family.</text>
</comment>
<dbReference type="GO" id="GO:0005634">
    <property type="term" value="C:nucleus"/>
    <property type="evidence" value="ECO:0007669"/>
    <property type="project" value="UniProtKB-SubCell"/>
</dbReference>
<name>A0ABD3ENQ7_9LAMI</name>
<dbReference type="PANTHER" id="PTHR12596">
    <property type="entry name" value="EXPORTIN 4,7-RELATED"/>
    <property type="match status" value="1"/>
</dbReference>
<keyword evidence="10" id="KW-1185">Reference proteome</keyword>
<proteinExistence type="inferred from homology"/>
<reference evidence="10" key="1">
    <citation type="journal article" date="2024" name="IScience">
        <title>Strigolactones Initiate the Formation of Haustorium-like Structures in Castilleja.</title>
        <authorList>
            <person name="Buerger M."/>
            <person name="Peterson D."/>
            <person name="Chory J."/>
        </authorList>
    </citation>
    <scope>NUCLEOTIDE SEQUENCE [LARGE SCALE GENOMIC DNA]</scope>
</reference>
<protein>
    <recommendedName>
        <fullName evidence="8">Exportin-4</fullName>
    </recommendedName>
</protein>
<dbReference type="FunFam" id="1.25.10.10:FF:000287">
    <property type="entry name" value="Exportin-4 protein"/>
    <property type="match status" value="1"/>
</dbReference>
<organism evidence="9 10">
    <name type="scientific">Castilleja foliolosa</name>
    <dbReference type="NCBI Taxonomy" id="1961234"/>
    <lineage>
        <taxon>Eukaryota</taxon>
        <taxon>Viridiplantae</taxon>
        <taxon>Streptophyta</taxon>
        <taxon>Embryophyta</taxon>
        <taxon>Tracheophyta</taxon>
        <taxon>Spermatophyta</taxon>
        <taxon>Magnoliopsida</taxon>
        <taxon>eudicotyledons</taxon>
        <taxon>Gunneridae</taxon>
        <taxon>Pentapetalae</taxon>
        <taxon>asterids</taxon>
        <taxon>lamiids</taxon>
        <taxon>Lamiales</taxon>
        <taxon>Orobanchaceae</taxon>
        <taxon>Pedicularideae</taxon>
        <taxon>Castillejinae</taxon>
        <taxon>Castilleja</taxon>
    </lineage>
</organism>